<dbReference type="AlphaFoldDB" id="A0AAW9SML4"/>
<feature type="region of interest" description="Disordered" evidence="1">
    <location>
        <begin position="1"/>
        <end position="88"/>
    </location>
</feature>
<dbReference type="EMBL" id="JBDNCH010000001">
    <property type="protein sequence ID" value="MEN9059738.1"/>
    <property type="molecule type" value="Genomic_DNA"/>
</dbReference>
<evidence type="ECO:0000313" key="3">
    <source>
        <dbReference type="Proteomes" id="UP001428774"/>
    </source>
</evidence>
<evidence type="ECO:0000313" key="2">
    <source>
        <dbReference type="EMBL" id="MEN9059738.1"/>
    </source>
</evidence>
<proteinExistence type="predicted"/>
<sequence length="88" mass="9295">MRPGLQHAGGKGRAVVHGKDKDAHRGRHRAQAGDAVQPTGAGQPKVQNGEIRLPVAGDGDALFAEEAASTSPNPTSVRSWRQPRWIIG</sequence>
<feature type="compositionally biased region" description="Polar residues" evidence="1">
    <location>
        <begin position="68"/>
        <end position="79"/>
    </location>
</feature>
<gene>
    <name evidence="2" type="ORF">ABFB10_00480</name>
</gene>
<keyword evidence="3" id="KW-1185">Reference proteome</keyword>
<protein>
    <submittedName>
        <fullName evidence="2">Uncharacterized protein</fullName>
    </submittedName>
</protein>
<name>A0AAW9SML4_9RHOB</name>
<accession>A0AAW9SML4</accession>
<reference evidence="2 3" key="1">
    <citation type="submission" date="2024-05" db="EMBL/GenBank/DDBJ databases">
        <title>Genome sequence of Ponticoccus litoralis KCCM 90028.</title>
        <authorList>
            <person name="Kim J.M."/>
            <person name="Lee J.K."/>
            <person name="Choi B.J."/>
            <person name="Bayburt H."/>
            <person name="Baek J.H."/>
            <person name="Jeon C.O."/>
        </authorList>
    </citation>
    <scope>NUCLEOTIDE SEQUENCE [LARGE SCALE GENOMIC DNA]</scope>
    <source>
        <strain evidence="2 3">KCCM 90028</strain>
    </source>
</reference>
<evidence type="ECO:0000256" key="1">
    <source>
        <dbReference type="SAM" id="MobiDB-lite"/>
    </source>
</evidence>
<comment type="caution">
    <text evidence="2">The sequence shown here is derived from an EMBL/GenBank/DDBJ whole genome shotgun (WGS) entry which is preliminary data.</text>
</comment>
<organism evidence="2 3">
    <name type="scientific">Ponticoccus litoralis</name>
    <dbReference type="NCBI Taxonomy" id="422297"/>
    <lineage>
        <taxon>Bacteria</taxon>
        <taxon>Pseudomonadati</taxon>
        <taxon>Pseudomonadota</taxon>
        <taxon>Alphaproteobacteria</taxon>
        <taxon>Rhodobacterales</taxon>
        <taxon>Roseobacteraceae</taxon>
        <taxon>Ponticoccus</taxon>
    </lineage>
</organism>
<dbReference type="Proteomes" id="UP001428774">
    <property type="component" value="Unassembled WGS sequence"/>
</dbReference>